<sequence>MLGSTAATLVFALTTLALARPASAISVTNTRPPGTDDFQTILNWAGWGGTVAGVVGLIVVGIKFMLAHKRGDDGGEQMAAFGKVCAGLVVLAAAGPIVTSLS</sequence>
<organism evidence="3 4">
    <name type="scientific">Motilibacter deserti</name>
    <dbReference type="NCBI Taxonomy" id="2714956"/>
    <lineage>
        <taxon>Bacteria</taxon>
        <taxon>Bacillati</taxon>
        <taxon>Actinomycetota</taxon>
        <taxon>Actinomycetes</taxon>
        <taxon>Motilibacterales</taxon>
        <taxon>Motilibacteraceae</taxon>
        <taxon>Motilibacter</taxon>
    </lineage>
</organism>
<evidence type="ECO:0000256" key="1">
    <source>
        <dbReference type="SAM" id="Phobius"/>
    </source>
</evidence>
<keyword evidence="1" id="KW-0812">Transmembrane</keyword>
<evidence type="ECO:0000313" key="3">
    <source>
        <dbReference type="EMBL" id="NHC15817.1"/>
    </source>
</evidence>
<keyword evidence="1" id="KW-1133">Transmembrane helix</keyword>
<evidence type="ECO:0000256" key="2">
    <source>
        <dbReference type="SAM" id="SignalP"/>
    </source>
</evidence>
<feature type="signal peptide" evidence="2">
    <location>
        <begin position="1"/>
        <end position="19"/>
    </location>
</feature>
<feature type="transmembrane region" description="Helical" evidence="1">
    <location>
        <begin position="44"/>
        <end position="66"/>
    </location>
</feature>
<gene>
    <name evidence="3" type="ORF">G9H71_18710</name>
</gene>
<evidence type="ECO:0008006" key="5">
    <source>
        <dbReference type="Google" id="ProtNLM"/>
    </source>
</evidence>
<evidence type="ECO:0000313" key="4">
    <source>
        <dbReference type="Proteomes" id="UP000800981"/>
    </source>
</evidence>
<dbReference type="Proteomes" id="UP000800981">
    <property type="component" value="Unassembled WGS sequence"/>
</dbReference>
<keyword evidence="1" id="KW-0472">Membrane</keyword>
<feature type="transmembrane region" description="Helical" evidence="1">
    <location>
        <begin position="78"/>
        <end position="98"/>
    </location>
</feature>
<dbReference type="RefSeq" id="WP_166284306.1">
    <property type="nucleotide sequence ID" value="NZ_JAANNP010000058.1"/>
</dbReference>
<reference evidence="3 4" key="1">
    <citation type="submission" date="2020-03" db="EMBL/GenBank/DDBJ databases">
        <title>Two novel Motilibacter sp.</title>
        <authorList>
            <person name="Liu S."/>
        </authorList>
    </citation>
    <scope>NUCLEOTIDE SEQUENCE [LARGE SCALE GENOMIC DNA]</scope>
    <source>
        <strain evidence="3 4">E257</strain>
    </source>
</reference>
<dbReference type="EMBL" id="JAANNP010000058">
    <property type="protein sequence ID" value="NHC15817.1"/>
    <property type="molecule type" value="Genomic_DNA"/>
</dbReference>
<feature type="chain" id="PRO_5045853550" description="TrbC/VIRB2 family protein" evidence="2">
    <location>
        <begin position="20"/>
        <end position="102"/>
    </location>
</feature>
<name>A0ABX0GYB2_9ACTN</name>
<accession>A0ABX0GYB2</accession>
<proteinExistence type="predicted"/>
<protein>
    <recommendedName>
        <fullName evidence="5">TrbC/VIRB2 family protein</fullName>
    </recommendedName>
</protein>
<keyword evidence="4" id="KW-1185">Reference proteome</keyword>
<comment type="caution">
    <text evidence="3">The sequence shown here is derived from an EMBL/GenBank/DDBJ whole genome shotgun (WGS) entry which is preliminary data.</text>
</comment>
<keyword evidence="2" id="KW-0732">Signal</keyword>